<proteinExistence type="predicted"/>
<dbReference type="Gramene" id="OE9A022715T1">
    <property type="protein sequence ID" value="OE9A022715C1"/>
    <property type="gene ID" value="OE9A022715"/>
</dbReference>
<sequence length="255" mass="27444">MNVEAEKWILQNVLPLFSAPTTNHLLRFCPLSSSYSESLNIEATLAGGCDLFVMPQCCKAFTTTMSFGSYVLCHGDENVVFLGIPLCTLSGVDPPVGSPRRSYADTEVKGQELMKTEPSMAVSFECKMFTKGWRFGVGGRSVPCSLESSPSTSLRCPCRENESGGAVESSGVTIVFVSQENRSTDLRLSCQGGLGLGVLKGTLMLTESTCLSCPATARIEFGGHLRMEGETVQNLRANRDFGYKISGKGHIGKLV</sequence>
<dbReference type="Proteomes" id="UP000594638">
    <property type="component" value="Unassembled WGS sequence"/>
</dbReference>
<protein>
    <submittedName>
        <fullName evidence="1">Uncharacterized protein</fullName>
    </submittedName>
</protein>
<name>A0A8S0QPG7_OLEEU</name>
<evidence type="ECO:0000313" key="1">
    <source>
        <dbReference type="EMBL" id="CAA2967570.1"/>
    </source>
</evidence>
<evidence type="ECO:0000313" key="2">
    <source>
        <dbReference type="Proteomes" id="UP000594638"/>
    </source>
</evidence>
<gene>
    <name evidence="1" type="ORF">OLEA9_A022715</name>
</gene>
<organism evidence="1 2">
    <name type="scientific">Olea europaea subsp. europaea</name>
    <dbReference type="NCBI Taxonomy" id="158383"/>
    <lineage>
        <taxon>Eukaryota</taxon>
        <taxon>Viridiplantae</taxon>
        <taxon>Streptophyta</taxon>
        <taxon>Embryophyta</taxon>
        <taxon>Tracheophyta</taxon>
        <taxon>Spermatophyta</taxon>
        <taxon>Magnoliopsida</taxon>
        <taxon>eudicotyledons</taxon>
        <taxon>Gunneridae</taxon>
        <taxon>Pentapetalae</taxon>
        <taxon>asterids</taxon>
        <taxon>lamiids</taxon>
        <taxon>Lamiales</taxon>
        <taxon>Oleaceae</taxon>
        <taxon>Oleeae</taxon>
        <taxon>Olea</taxon>
    </lineage>
</organism>
<accession>A0A8S0QPG7</accession>
<keyword evidence="2" id="KW-1185">Reference proteome</keyword>
<dbReference type="EMBL" id="CACTIH010001886">
    <property type="protein sequence ID" value="CAA2967570.1"/>
    <property type="molecule type" value="Genomic_DNA"/>
</dbReference>
<reference evidence="1 2" key="1">
    <citation type="submission" date="2019-12" db="EMBL/GenBank/DDBJ databases">
        <authorList>
            <person name="Alioto T."/>
            <person name="Alioto T."/>
            <person name="Gomez Garrido J."/>
        </authorList>
    </citation>
    <scope>NUCLEOTIDE SEQUENCE [LARGE SCALE GENOMIC DNA]</scope>
</reference>
<comment type="caution">
    <text evidence="1">The sequence shown here is derived from an EMBL/GenBank/DDBJ whole genome shotgun (WGS) entry which is preliminary data.</text>
</comment>
<dbReference type="AlphaFoldDB" id="A0A8S0QPG7"/>